<dbReference type="InterPro" id="IPR036291">
    <property type="entry name" value="NAD(P)-bd_dom_sf"/>
</dbReference>
<organism evidence="4 5">
    <name type="scientific">Zasmidium cellare ATCC 36951</name>
    <dbReference type="NCBI Taxonomy" id="1080233"/>
    <lineage>
        <taxon>Eukaryota</taxon>
        <taxon>Fungi</taxon>
        <taxon>Dikarya</taxon>
        <taxon>Ascomycota</taxon>
        <taxon>Pezizomycotina</taxon>
        <taxon>Dothideomycetes</taxon>
        <taxon>Dothideomycetidae</taxon>
        <taxon>Mycosphaerellales</taxon>
        <taxon>Mycosphaerellaceae</taxon>
        <taxon>Zasmidium</taxon>
    </lineage>
</organism>
<evidence type="ECO:0000256" key="1">
    <source>
        <dbReference type="ARBA" id="ARBA00022857"/>
    </source>
</evidence>
<dbReference type="EMBL" id="ML993590">
    <property type="protein sequence ID" value="KAF2168629.1"/>
    <property type="molecule type" value="Genomic_DNA"/>
</dbReference>
<evidence type="ECO:0000313" key="4">
    <source>
        <dbReference type="EMBL" id="KAF2168629.1"/>
    </source>
</evidence>
<dbReference type="SUPFAM" id="SSF51735">
    <property type="entry name" value="NAD(P)-binding Rossmann-fold domains"/>
    <property type="match status" value="1"/>
</dbReference>
<dbReference type="Pfam" id="PF05368">
    <property type="entry name" value="NmrA"/>
    <property type="match status" value="1"/>
</dbReference>
<dbReference type="RefSeq" id="XP_033669518.1">
    <property type="nucleotide sequence ID" value="XM_033805831.1"/>
</dbReference>
<dbReference type="PANTHER" id="PTHR47706">
    <property type="entry name" value="NMRA-LIKE FAMILY PROTEIN"/>
    <property type="match status" value="1"/>
</dbReference>
<feature type="domain" description="NmrA-like" evidence="3">
    <location>
        <begin position="29"/>
        <end position="232"/>
    </location>
</feature>
<dbReference type="Gene3D" id="3.40.50.720">
    <property type="entry name" value="NAD(P)-binding Rossmann-like Domain"/>
    <property type="match status" value="1"/>
</dbReference>
<dbReference type="GO" id="GO:0016491">
    <property type="term" value="F:oxidoreductase activity"/>
    <property type="evidence" value="ECO:0007669"/>
    <property type="project" value="UniProtKB-KW"/>
</dbReference>
<keyword evidence="1" id="KW-0521">NADP</keyword>
<name>A0A6A6CS88_ZASCE</name>
<dbReference type="PANTHER" id="PTHR47706:SF9">
    <property type="entry name" value="NMRA-LIKE DOMAIN-CONTAINING PROTEIN-RELATED"/>
    <property type="match status" value="1"/>
</dbReference>
<reference evidence="4" key="1">
    <citation type="journal article" date="2020" name="Stud. Mycol.">
        <title>101 Dothideomycetes genomes: a test case for predicting lifestyles and emergence of pathogens.</title>
        <authorList>
            <person name="Haridas S."/>
            <person name="Albert R."/>
            <person name="Binder M."/>
            <person name="Bloem J."/>
            <person name="Labutti K."/>
            <person name="Salamov A."/>
            <person name="Andreopoulos B."/>
            <person name="Baker S."/>
            <person name="Barry K."/>
            <person name="Bills G."/>
            <person name="Bluhm B."/>
            <person name="Cannon C."/>
            <person name="Castanera R."/>
            <person name="Culley D."/>
            <person name="Daum C."/>
            <person name="Ezra D."/>
            <person name="Gonzalez J."/>
            <person name="Henrissat B."/>
            <person name="Kuo A."/>
            <person name="Liang C."/>
            <person name="Lipzen A."/>
            <person name="Lutzoni F."/>
            <person name="Magnuson J."/>
            <person name="Mondo S."/>
            <person name="Nolan M."/>
            <person name="Ohm R."/>
            <person name="Pangilinan J."/>
            <person name="Park H.-J."/>
            <person name="Ramirez L."/>
            <person name="Alfaro M."/>
            <person name="Sun H."/>
            <person name="Tritt A."/>
            <person name="Yoshinaga Y."/>
            <person name="Zwiers L.-H."/>
            <person name="Turgeon B."/>
            <person name="Goodwin S."/>
            <person name="Spatafora J."/>
            <person name="Crous P."/>
            <person name="Grigoriev I."/>
        </authorList>
    </citation>
    <scope>NUCLEOTIDE SEQUENCE</scope>
    <source>
        <strain evidence="4">ATCC 36951</strain>
    </source>
</reference>
<evidence type="ECO:0000256" key="2">
    <source>
        <dbReference type="ARBA" id="ARBA00023002"/>
    </source>
</evidence>
<dbReference type="GeneID" id="54559103"/>
<dbReference type="InterPro" id="IPR051609">
    <property type="entry name" value="NmrA/Isoflavone_reductase-like"/>
</dbReference>
<proteinExistence type="predicted"/>
<accession>A0A6A6CS88</accession>
<protein>
    <recommendedName>
        <fullName evidence="3">NmrA-like domain-containing protein</fullName>
    </recommendedName>
</protein>
<gene>
    <name evidence="4" type="ORF">M409DRAFT_21374</name>
</gene>
<keyword evidence="2" id="KW-0560">Oxidoreductase</keyword>
<evidence type="ECO:0000259" key="3">
    <source>
        <dbReference type="Pfam" id="PF05368"/>
    </source>
</evidence>
<dbReference type="Gene3D" id="3.90.25.10">
    <property type="entry name" value="UDP-galactose 4-epimerase, domain 1"/>
    <property type="match status" value="1"/>
</dbReference>
<dbReference type="InterPro" id="IPR008030">
    <property type="entry name" value="NmrA-like"/>
</dbReference>
<dbReference type="Proteomes" id="UP000799537">
    <property type="component" value="Unassembled WGS sequence"/>
</dbReference>
<dbReference type="AlphaFoldDB" id="A0A6A6CS88"/>
<evidence type="ECO:0000313" key="5">
    <source>
        <dbReference type="Proteomes" id="UP000799537"/>
    </source>
</evidence>
<keyword evidence="5" id="KW-1185">Reference proteome</keyword>
<dbReference type="OrthoDB" id="419598at2759"/>
<sequence length="296" mass="33375">MTNGRVVIAGFSSLWLASLRQRVDPILSSDSRVTIHEADATNFENLRKALKGATTFVCCYLGEDSLMVEGQKLLIDACITEQVPRYFASDYSFDFRNLKRDKLPHKDCQIDIYEHLQQLGKHGKIKPVHILNGAFAEAFVSAYMGIIDPESKSLHYWGSGEEVWEVTTVENMAEFTVEAIANPGATGLLRVQGDFTSALHLGRLVEDVYDVKLRYEKLGSLEDLYKALQESKSARPNEPFAWLGLAYNYHIINGQTLMRGNDNSMFPDFRPETLKEFLKTHSLPDLPNLYAATAKM</sequence>